<evidence type="ECO:0000313" key="1">
    <source>
        <dbReference type="EMBL" id="GCD32370.1"/>
    </source>
</evidence>
<name>A0A7U9KN87_9ACTN</name>
<dbReference type="Proteomes" id="UP000287830">
    <property type="component" value="Unassembled WGS sequence"/>
</dbReference>
<accession>A0A7U9KN87</accession>
<sequence>MPATWARWRQRKIRFGEEPAPPADDERWLCTYVNHCDGQRTPPPF</sequence>
<proteinExistence type="predicted"/>
<reference evidence="1 2" key="1">
    <citation type="submission" date="2018-11" db="EMBL/GenBank/DDBJ databases">
        <title>Whole genome sequence of Streptomyces chrestomyceticus NBRC 13444(T).</title>
        <authorList>
            <person name="Komaki H."/>
            <person name="Tamura T."/>
        </authorList>
    </citation>
    <scope>NUCLEOTIDE SEQUENCE [LARGE SCALE GENOMIC DNA]</scope>
    <source>
        <strain evidence="1 2">NBRC 13444</strain>
    </source>
</reference>
<organism evidence="1 2">
    <name type="scientific">Streptomyces chrestomyceticus JCM 4735</name>
    <dbReference type="NCBI Taxonomy" id="1306181"/>
    <lineage>
        <taxon>Bacteria</taxon>
        <taxon>Bacillati</taxon>
        <taxon>Actinomycetota</taxon>
        <taxon>Actinomycetes</taxon>
        <taxon>Kitasatosporales</taxon>
        <taxon>Streptomycetaceae</taxon>
        <taxon>Streptomyces</taxon>
    </lineage>
</organism>
<dbReference type="AlphaFoldDB" id="A0A7U9KN87"/>
<comment type="caution">
    <text evidence="1">The sequence shown here is derived from an EMBL/GenBank/DDBJ whole genome shotgun (WGS) entry which is preliminary data.</text>
</comment>
<protein>
    <submittedName>
        <fullName evidence="1">Uncharacterized protein</fullName>
    </submittedName>
</protein>
<gene>
    <name evidence="1" type="ORF">OEIGOIKO_00082</name>
</gene>
<dbReference type="EMBL" id="BHZC01000001">
    <property type="protein sequence ID" value="GCD32370.1"/>
    <property type="molecule type" value="Genomic_DNA"/>
</dbReference>
<evidence type="ECO:0000313" key="2">
    <source>
        <dbReference type="Proteomes" id="UP000287830"/>
    </source>
</evidence>